<comment type="subcellular location">
    <subcellularLocation>
        <location evidence="1">Cytoplasm</location>
    </subcellularLocation>
</comment>
<dbReference type="PANTHER" id="PTHR34981">
    <property type="entry name" value="CELL DIVISION PROTEIN ZAPA"/>
    <property type="match status" value="1"/>
</dbReference>
<sequence>MLSTLVDKIFPTYSFHVIINNRIFISRGQKRLTEKNRITVGIYGHQYTIVGEDSANHIRQVASLVDEKMREIKSKNPSLDTSKLAVLTAVNAVHDYLKLKEKAEILEKQLQHLKD</sequence>
<dbReference type="Proteomes" id="UP000595691">
    <property type="component" value="Chromosome"/>
</dbReference>
<evidence type="ECO:0000256" key="3">
    <source>
        <dbReference type="ARBA" id="ARBA00022490"/>
    </source>
</evidence>
<evidence type="ECO:0000256" key="1">
    <source>
        <dbReference type="ARBA" id="ARBA00004496"/>
    </source>
</evidence>
<evidence type="ECO:0000256" key="9">
    <source>
        <dbReference type="ARBA" id="ARBA00033158"/>
    </source>
</evidence>
<dbReference type="PANTHER" id="PTHR34981:SF1">
    <property type="entry name" value="CELL DIVISION PROTEIN ZAPA"/>
    <property type="match status" value="1"/>
</dbReference>
<dbReference type="NCBIfam" id="NF010724">
    <property type="entry name" value="PRK14126.1"/>
    <property type="match status" value="1"/>
</dbReference>
<dbReference type="GO" id="GO:0051301">
    <property type="term" value="P:cell division"/>
    <property type="evidence" value="ECO:0007669"/>
    <property type="project" value="UniProtKB-KW"/>
</dbReference>
<evidence type="ECO:0000256" key="5">
    <source>
        <dbReference type="ARBA" id="ARBA00023210"/>
    </source>
</evidence>
<dbReference type="Pfam" id="PF05164">
    <property type="entry name" value="ZapA"/>
    <property type="match status" value="1"/>
</dbReference>
<keyword evidence="3" id="KW-0963">Cytoplasm</keyword>
<evidence type="ECO:0000256" key="4">
    <source>
        <dbReference type="ARBA" id="ARBA00022618"/>
    </source>
</evidence>
<evidence type="ECO:0000256" key="8">
    <source>
        <dbReference type="ARBA" id="ARBA00026068"/>
    </source>
</evidence>
<keyword evidence="4 10" id="KW-0132">Cell division</keyword>
<organism evidence="10 11">
    <name type="scientific">Heyndrickxia vini</name>
    <dbReference type="NCBI Taxonomy" id="1476025"/>
    <lineage>
        <taxon>Bacteria</taxon>
        <taxon>Bacillati</taxon>
        <taxon>Bacillota</taxon>
        <taxon>Bacilli</taxon>
        <taxon>Bacillales</taxon>
        <taxon>Bacillaceae</taxon>
        <taxon>Heyndrickxia</taxon>
    </lineage>
</organism>
<evidence type="ECO:0000256" key="2">
    <source>
        <dbReference type="ARBA" id="ARBA00015195"/>
    </source>
</evidence>
<name>A0ABX7E5S6_9BACI</name>
<comment type="subunit">
    <text evidence="8">Homodimer. Interacts with FtsZ.</text>
</comment>
<protein>
    <recommendedName>
        <fullName evidence="2">Cell division protein ZapA</fullName>
    </recommendedName>
    <alternativeName>
        <fullName evidence="9">Z ring-associated protein ZapA</fullName>
    </alternativeName>
</protein>
<keyword evidence="6" id="KW-0131">Cell cycle</keyword>
<evidence type="ECO:0000256" key="7">
    <source>
        <dbReference type="ARBA" id="ARBA00024910"/>
    </source>
</evidence>
<comment type="function">
    <text evidence="7">Activator of cell division through the inhibition of FtsZ GTPase activity, therefore promoting FtsZ assembly into bundles of protofilaments necessary for the formation of the division Z ring. It is recruited early at mid-cell but it is not essential for cell division.</text>
</comment>
<dbReference type="InterPro" id="IPR036192">
    <property type="entry name" value="Cell_div_ZapA-like_sf"/>
</dbReference>
<gene>
    <name evidence="10" type="primary">zapA</name>
    <name evidence="10" type="ORF">I5776_07090</name>
</gene>
<dbReference type="EMBL" id="CP065425">
    <property type="protein sequence ID" value="QQZ10655.1"/>
    <property type="molecule type" value="Genomic_DNA"/>
</dbReference>
<evidence type="ECO:0000256" key="6">
    <source>
        <dbReference type="ARBA" id="ARBA00023306"/>
    </source>
</evidence>
<dbReference type="InterPro" id="IPR053712">
    <property type="entry name" value="Bac_CellDiv_Activator"/>
</dbReference>
<dbReference type="SUPFAM" id="SSF102829">
    <property type="entry name" value="Cell division protein ZapA-like"/>
    <property type="match status" value="1"/>
</dbReference>
<evidence type="ECO:0000313" key="10">
    <source>
        <dbReference type="EMBL" id="QQZ10655.1"/>
    </source>
</evidence>
<proteinExistence type="predicted"/>
<keyword evidence="11" id="KW-1185">Reference proteome</keyword>
<accession>A0ABX7E5S6</accession>
<dbReference type="InterPro" id="IPR007838">
    <property type="entry name" value="Cell_div_ZapA-like"/>
</dbReference>
<reference evidence="10 11" key="1">
    <citation type="submission" date="2020-11" db="EMBL/GenBank/DDBJ databases">
        <title>Taxonomic evaluation of the Bacillus sporothermodurans group of bacteria based on whole genome sequences.</title>
        <authorList>
            <person name="Fiedler G."/>
            <person name="Herbstmann A.-D."/>
            <person name="Doll E."/>
            <person name="Wenning M."/>
            <person name="Brinks E."/>
            <person name="Kabisch J."/>
            <person name="Breitenwieser F."/>
            <person name="Lappann M."/>
            <person name="Boehnlein C."/>
            <person name="Franz C."/>
        </authorList>
    </citation>
    <scope>NUCLEOTIDE SEQUENCE [LARGE SCALE GENOMIC DNA]</scope>
    <source>
        <strain evidence="10 11">JCM 19841</strain>
    </source>
</reference>
<keyword evidence="5" id="KW-0717">Septation</keyword>
<evidence type="ECO:0000313" key="11">
    <source>
        <dbReference type="Proteomes" id="UP000595691"/>
    </source>
</evidence>
<dbReference type="Gene3D" id="6.10.250.790">
    <property type="match status" value="1"/>
</dbReference>